<proteinExistence type="predicted"/>
<dbReference type="AlphaFoldDB" id="A0A803PCA6"/>
<sequence>MLEEFLTLVESVIKLSTVTTVVLKTFIKEFEPFSDGQFPELDIHPSVKRFGDVKKNSNSHEWSDYIIERSNMSLNKITHCINYKLGKLERSIAKKDVMYLHPKGNIEKLVG</sequence>
<reference evidence="1" key="2">
    <citation type="submission" date="2021-03" db="UniProtKB">
        <authorList>
            <consortium name="EnsemblPlants"/>
        </authorList>
    </citation>
    <scope>IDENTIFICATION</scope>
</reference>
<name>A0A803PCA6_CANSA</name>
<reference evidence="1" key="1">
    <citation type="submission" date="2018-11" db="EMBL/GenBank/DDBJ databases">
        <authorList>
            <person name="Grassa J C."/>
        </authorList>
    </citation>
    <scope>NUCLEOTIDE SEQUENCE [LARGE SCALE GENOMIC DNA]</scope>
</reference>
<dbReference type="Gramene" id="evm.model.04.1239">
    <property type="protein sequence ID" value="cds.evm.model.04.1239"/>
    <property type="gene ID" value="evm.TU.04.1239"/>
</dbReference>
<organism evidence="1 2">
    <name type="scientific">Cannabis sativa</name>
    <name type="common">Hemp</name>
    <name type="synonym">Marijuana</name>
    <dbReference type="NCBI Taxonomy" id="3483"/>
    <lineage>
        <taxon>Eukaryota</taxon>
        <taxon>Viridiplantae</taxon>
        <taxon>Streptophyta</taxon>
        <taxon>Embryophyta</taxon>
        <taxon>Tracheophyta</taxon>
        <taxon>Spermatophyta</taxon>
        <taxon>Magnoliopsida</taxon>
        <taxon>eudicotyledons</taxon>
        <taxon>Gunneridae</taxon>
        <taxon>Pentapetalae</taxon>
        <taxon>rosids</taxon>
        <taxon>fabids</taxon>
        <taxon>Rosales</taxon>
        <taxon>Cannabaceae</taxon>
        <taxon>Cannabis</taxon>
    </lineage>
</organism>
<evidence type="ECO:0000313" key="1">
    <source>
        <dbReference type="EnsemblPlants" id="cds.evm.model.04.1239"/>
    </source>
</evidence>
<dbReference type="Proteomes" id="UP000596661">
    <property type="component" value="Chromosome 4"/>
</dbReference>
<evidence type="ECO:0000313" key="2">
    <source>
        <dbReference type="Proteomes" id="UP000596661"/>
    </source>
</evidence>
<dbReference type="EMBL" id="UZAU01000380">
    <property type="status" value="NOT_ANNOTATED_CDS"/>
    <property type="molecule type" value="Genomic_DNA"/>
</dbReference>
<dbReference type="EnsemblPlants" id="evm.model.04.1239">
    <property type="protein sequence ID" value="cds.evm.model.04.1239"/>
    <property type="gene ID" value="evm.TU.04.1239"/>
</dbReference>
<accession>A0A803PCA6</accession>
<protein>
    <submittedName>
        <fullName evidence="1">Uncharacterized protein</fullName>
    </submittedName>
</protein>
<keyword evidence="2" id="KW-1185">Reference proteome</keyword>